<dbReference type="EMBL" id="BKCJ011813067">
    <property type="protein sequence ID" value="GFD55025.1"/>
    <property type="molecule type" value="Genomic_DNA"/>
</dbReference>
<accession>A0A699X5H0</accession>
<dbReference type="AlphaFoldDB" id="A0A699X5H0"/>
<name>A0A699X5H0_TANCI</name>
<organism evidence="1">
    <name type="scientific">Tanacetum cinerariifolium</name>
    <name type="common">Dalmatian daisy</name>
    <name type="synonym">Chrysanthemum cinerariifolium</name>
    <dbReference type="NCBI Taxonomy" id="118510"/>
    <lineage>
        <taxon>Eukaryota</taxon>
        <taxon>Viridiplantae</taxon>
        <taxon>Streptophyta</taxon>
        <taxon>Embryophyta</taxon>
        <taxon>Tracheophyta</taxon>
        <taxon>Spermatophyta</taxon>
        <taxon>Magnoliopsida</taxon>
        <taxon>eudicotyledons</taxon>
        <taxon>Gunneridae</taxon>
        <taxon>Pentapetalae</taxon>
        <taxon>asterids</taxon>
        <taxon>campanulids</taxon>
        <taxon>Asterales</taxon>
        <taxon>Asteraceae</taxon>
        <taxon>Asteroideae</taxon>
        <taxon>Anthemideae</taxon>
        <taxon>Anthemidinae</taxon>
        <taxon>Tanacetum</taxon>
    </lineage>
</organism>
<reference evidence="1" key="1">
    <citation type="journal article" date="2019" name="Sci. Rep.">
        <title>Draft genome of Tanacetum cinerariifolium, the natural source of mosquito coil.</title>
        <authorList>
            <person name="Yamashiro T."/>
            <person name="Shiraishi A."/>
            <person name="Satake H."/>
            <person name="Nakayama K."/>
        </authorList>
    </citation>
    <scope>NUCLEOTIDE SEQUENCE</scope>
</reference>
<proteinExistence type="predicted"/>
<evidence type="ECO:0000313" key="1">
    <source>
        <dbReference type="EMBL" id="GFD55025.1"/>
    </source>
</evidence>
<comment type="caution">
    <text evidence="1">The sequence shown here is derived from an EMBL/GenBank/DDBJ whole genome shotgun (WGS) entry which is preliminary data.</text>
</comment>
<sequence length="83" mass="8314">MGVGWGAEEGPRIEEEECVGGTIGGNTLCAAAAPAATASAPSPPAGTTNMDAKRGIWGPSQFNFILENSLVVKSKVGLGEGPE</sequence>
<protein>
    <submittedName>
        <fullName evidence="1">Uncharacterized protein</fullName>
    </submittedName>
</protein>
<feature type="non-terminal residue" evidence="1">
    <location>
        <position position="83"/>
    </location>
</feature>
<gene>
    <name evidence="1" type="ORF">Tci_926994</name>
</gene>